<evidence type="ECO:0000256" key="2">
    <source>
        <dbReference type="SAM" id="SignalP"/>
    </source>
</evidence>
<gene>
    <name evidence="4" type="ORF">H7F51_02500</name>
</gene>
<dbReference type="InterPro" id="IPR018247">
    <property type="entry name" value="EF_Hand_1_Ca_BS"/>
</dbReference>
<dbReference type="PROSITE" id="PS00018">
    <property type="entry name" value="EF_HAND_1"/>
    <property type="match status" value="2"/>
</dbReference>
<feature type="domain" description="EF-hand" evidence="3">
    <location>
        <begin position="48"/>
        <end position="83"/>
    </location>
</feature>
<dbReference type="RefSeq" id="WP_185662642.1">
    <property type="nucleotide sequence ID" value="NZ_JACLAW010000002.1"/>
</dbReference>
<keyword evidence="5" id="KW-1185">Reference proteome</keyword>
<dbReference type="AlphaFoldDB" id="A0A7X1FP42"/>
<dbReference type="EMBL" id="JACLAW010000002">
    <property type="protein sequence ID" value="MBC2664383.1"/>
    <property type="molecule type" value="Genomic_DNA"/>
</dbReference>
<dbReference type="Pfam" id="PF13202">
    <property type="entry name" value="EF-hand_5"/>
    <property type="match status" value="2"/>
</dbReference>
<dbReference type="GO" id="GO:0005509">
    <property type="term" value="F:calcium ion binding"/>
    <property type="evidence" value="ECO:0007669"/>
    <property type="project" value="InterPro"/>
</dbReference>
<accession>A0A7X1FP42</accession>
<protein>
    <submittedName>
        <fullName evidence="4">EF-hand domain-containing protein</fullName>
    </submittedName>
</protein>
<feature type="domain" description="EF-hand" evidence="3">
    <location>
        <begin position="111"/>
        <end position="138"/>
    </location>
</feature>
<comment type="caution">
    <text evidence="4">The sequence shown here is derived from an EMBL/GenBank/DDBJ whole genome shotgun (WGS) entry which is preliminary data.</text>
</comment>
<evidence type="ECO:0000259" key="3">
    <source>
        <dbReference type="PROSITE" id="PS50222"/>
    </source>
</evidence>
<feature type="compositionally biased region" description="Low complexity" evidence="1">
    <location>
        <begin position="74"/>
        <end position="84"/>
    </location>
</feature>
<dbReference type="PROSITE" id="PS50222">
    <property type="entry name" value="EF_HAND_2"/>
    <property type="match status" value="2"/>
</dbReference>
<organism evidence="4 5">
    <name type="scientific">Novosphingobium flavum</name>
    <dbReference type="NCBI Taxonomy" id="1778672"/>
    <lineage>
        <taxon>Bacteria</taxon>
        <taxon>Pseudomonadati</taxon>
        <taxon>Pseudomonadota</taxon>
        <taxon>Alphaproteobacteria</taxon>
        <taxon>Sphingomonadales</taxon>
        <taxon>Sphingomonadaceae</taxon>
        <taxon>Novosphingobium</taxon>
    </lineage>
</organism>
<feature type="compositionally biased region" description="Gly residues" evidence="1">
    <location>
        <begin position="99"/>
        <end position="111"/>
    </location>
</feature>
<sequence length="174" mass="18108">MIQMNRKMLLPAVAVAAISFGIVAPAFAQMGPGMMNDPYGDGTVTRAEAEAQAAERFDKIDANKNGVLDPEEMAAMRPARPAGAPAGGPEGGPPPGAGQPRGGPGGPGGGMMRQADKNGDGKIDKAEFVAAQLARFDQMDENHDGKATKEERTNFFEDMRARMMMRMGGGGGGQ</sequence>
<feature type="chain" id="PRO_5030971261" evidence="2">
    <location>
        <begin position="29"/>
        <end position="174"/>
    </location>
</feature>
<feature type="region of interest" description="Disordered" evidence="1">
    <location>
        <begin position="74"/>
        <end position="119"/>
    </location>
</feature>
<dbReference type="SMART" id="SM00054">
    <property type="entry name" value="EFh"/>
    <property type="match status" value="2"/>
</dbReference>
<evidence type="ECO:0000256" key="1">
    <source>
        <dbReference type="SAM" id="MobiDB-lite"/>
    </source>
</evidence>
<dbReference type="Pfam" id="PF00036">
    <property type="entry name" value="EF-hand_1"/>
    <property type="match status" value="1"/>
</dbReference>
<dbReference type="InterPro" id="IPR002048">
    <property type="entry name" value="EF_hand_dom"/>
</dbReference>
<keyword evidence="2" id="KW-0732">Signal</keyword>
<dbReference type="SUPFAM" id="SSF47473">
    <property type="entry name" value="EF-hand"/>
    <property type="match status" value="1"/>
</dbReference>
<feature type="signal peptide" evidence="2">
    <location>
        <begin position="1"/>
        <end position="28"/>
    </location>
</feature>
<evidence type="ECO:0000313" key="5">
    <source>
        <dbReference type="Proteomes" id="UP000566813"/>
    </source>
</evidence>
<evidence type="ECO:0000313" key="4">
    <source>
        <dbReference type="EMBL" id="MBC2664383.1"/>
    </source>
</evidence>
<dbReference type="Gene3D" id="1.10.238.10">
    <property type="entry name" value="EF-hand"/>
    <property type="match status" value="2"/>
</dbReference>
<reference evidence="4 5" key="1">
    <citation type="submission" date="2020-08" db="EMBL/GenBank/DDBJ databases">
        <title>The genome sequence of type strain Novosphingobium flavum NBRC 111647.</title>
        <authorList>
            <person name="Liu Y."/>
        </authorList>
    </citation>
    <scope>NUCLEOTIDE SEQUENCE [LARGE SCALE GENOMIC DNA]</scope>
    <source>
        <strain evidence="4 5">NBRC 111647</strain>
    </source>
</reference>
<proteinExistence type="predicted"/>
<name>A0A7X1FP42_9SPHN</name>
<dbReference type="InterPro" id="IPR011992">
    <property type="entry name" value="EF-hand-dom_pair"/>
</dbReference>
<dbReference type="Proteomes" id="UP000566813">
    <property type="component" value="Unassembled WGS sequence"/>
</dbReference>